<keyword evidence="3" id="KW-1185">Reference proteome</keyword>
<evidence type="ECO:0000313" key="2">
    <source>
        <dbReference type="EMBL" id="KAJ1354684.1"/>
    </source>
</evidence>
<reference evidence="2" key="1">
    <citation type="submission" date="2021-06" db="EMBL/GenBank/DDBJ databases">
        <title>Parelaphostrongylus tenuis whole genome reference sequence.</title>
        <authorList>
            <person name="Garwood T.J."/>
            <person name="Larsen P.A."/>
            <person name="Fountain-Jones N.M."/>
            <person name="Garbe J.R."/>
            <person name="Macchietto M.G."/>
            <person name="Kania S.A."/>
            <person name="Gerhold R.W."/>
            <person name="Richards J.E."/>
            <person name="Wolf T.M."/>
        </authorList>
    </citation>
    <scope>NUCLEOTIDE SEQUENCE</scope>
    <source>
        <strain evidence="2">MNPRO001-30</strain>
        <tissue evidence="2">Meninges</tissue>
    </source>
</reference>
<comment type="caution">
    <text evidence="2">The sequence shown here is derived from an EMBL/GenBank/DDBJ whole genome shotgun (WGS) entry which is preliminary data.</text>
</comment>
<organism evidence="2 3">
    <name type="scientific">Parelaphostrongylus tenuis</name>
    <name type="common">Meningeal worm</name>
    <dbReference type="NCBI Taxonomy" id="148309"/>
    <lineage>
        <taxon>Eukaryota</taxon>
        <taxon>Metazoa</taxon>
        <taxon>Ecdysozoa</taxon>
        <taxon>Nematoda</taxon>
        <taxon>Chromadorea</taxon>
        <taxon>Rhabditida</taxon>
        <taxon>Rhabditina</taxon>
        <taxon>Rhabditomorpha</taxon>
        <taxon>Strongyloidea</taxon>
        <taxon>Metastrongylidae</taxon>
        <taxon>Parelaphostrongylus</taxon>
    </lineage>
</organism>
<dbReference type="Proteomes" id="UP001196413">
    <property type="component" value="Unassembled WGS sequence"/>
</dbReference>
<accession>A0AAD5QM97</accession>
<proteinExistence type="predicted"/>
<evidence type="ECO:0000313" key="3">
    <source>
        <dbReference type="Proteomes" id="UP001196413"/>
    </source>
</evidence>
<sequence>MTDLMNDSINQVDVLILNLEIIKADLRKEFVKYTQRENRTVVTMTSTQDNVKPHTAKDQGRVRRAGWC</sequence>
<gene>
    <name evidence="2" type="ORF">KIN20_011684</name>
</gene>
<protein>
    <submittedName>
        <fullName evidence="2">Uncharacterized protein</fullName>
    </submittedName>
</protein>
<feature type="region of interest" description="Disordered" evidence="1">
    <location>
        <begin position="44"/>
        <end position="68"/>
    </location>
</feature>
<name>A0AAD5QM97_PARTN</name>
<feature type="compositionally biased region" description="Basic and acidic residues" evidence="1">
    <location>
        <begin position="51"/>
        <end position="61"/>
    </location>
</feature>
<dbReference type="AlphaFoldDB" id="A0AAD5QM97"/>
<dbReference type="EMBL" id="JAHQIW010002153">
    <property type="protein sequence ID" value="KAJ1354684.1"/>
    <property type="molecule type" value="Genomic_DNA"/>
</dbReference>
<evidence type="ECO:0000256" key="1">
    <source>
        <dbReference type="SAM" id="MobiDB-lite"/>
    </source>
</evidence>